<dbReference type="PANTHER" id="PTHR35038:SF6">
    <property type="entry name" value="SURFACE LOCALIZED DECAHEME CYTOCHROME C LIPOPROTEIN"/>
    <property type="match status" value="1"/>
</dbReference>
<dbReference type="InterPro" id="IPR036280">
    <property type="entry name" value="Multihaem_cyt_sf"/>
</dbReference>
<dbReference type="Proteomes" id="UP001060336">
    <property type="component" value="Chromosome"/>
</dbReference>
<dbReference type="KEGG" id="naci:NUH88_14600"/>
<dbReference type="InterPro" id="IPR051829">
    <property type="entry name" value="Multiheme_Cytochr_ET"/>
</dbReference>
<dbReference type="RefSeq" id="WP_257767142.1">
    <property type="nucleotide sequence ID" value="NZ_CP102480.1"/>
</dbReference>
<organism evidence="3 4">
    <name type="scientific">Nisaea acidiphila</name>
    <dbReference type="NCBI Taxonomy" id="1862145"/>
    <lineage>
        <taxon>Bacteria</taxon>
        <taxon>Pseudomonadati</taxon>
        <taxon>Pseudomonadota</taxon>
        <taxon>Alphaproteobacteria</taxon>
        <taxon>Rhodospirillales</taxon>
        <taxon>Thalassobaculaceae</taxon>
        <taxon>Nisaea</taxon>
    </lineage>
</organism>
<dbReference type="CDD" id="cd00060">
    <property type="entry name" value="FHA"/>
    <property type="match status" value="1"/>
</dbReference>
<evidence type="ECO:0008006" key="5">
    <source>
        <dbReference type="Google" id="ProtNLM"/>
    </source>
</evidence>
<gene>
    <name evidence="3" type="ORF">NUH88_14600</name>
</gene>
<dbReference type="SUPFAM" id="SSF48695">
    <property type="entry name" value="Multiheme cytochromes"/>
    <property type="match status" value="1"/>
</dbReference>
<sequence>MDARITTLTRRAKGGIGRKEELVSAEVLRIGRGSDNEIYLPDPRVPLHLGAIHLGNDGLFVEAVGSVDLRLNGAVTRTAHLKTGDTLGVGPYEIVVEEPPEGLDLALTHELTQPLGDDLEELRRRSCLSVSESGLGKRKFAWVMSLAILVLFLALPVAWPFFAPAEDAAPEQQPAASAGATMAQGHAMSFDISWLPGEMMNSHKFFADNCTACHKKPFVMVEDEACASCHTGQHAHAMPEASAATGISDTRCATCHTEHNGPKQIRSEKQRLCASCHGGLDQQWPETQLINAADFGTAHPQFKATVWTEPSAGKTSRVSLDDSPKEVSNLRFPHKTHLDPTKMKDPETGLNTQLECASCHVPEAGKALMQPVAMETHCGDCHRLTFDKDAPKRTVSHGKPGQVYRELQEFYAARALEGGVQELEAPAVVRRRPGTPLSTPERLEALAWSREKADWAARYLFSKSQCGSCHVLTNTDGPPDQLSVEPAKVAKHWFPKARFDHGAHKDVVCSDCHVAADSMESSDVLLPKIAVCRDCHGGEAASDRVPSPCVTCHAFHLDEMPPMHPARETAAK</sequence>
<name>A0A9J7ALW3_9PROT</name>
<reference evidence="3" key="1">
    <citation type="submission" date="2022-08" db="EMBL/GenBank/DDBJ databases">
        <title>Nisaea acidiphila sp. nov., isolated from a marine algal debris and emended description of the genus Nisaea Urios et al. 2008.</title>
        <authorList>
            <person name="Kwon K."/>
        </authorList>
    </citation>
    <scope>NUCLEOTIDE SEQUENCE</scope>
    <source>
        <strain evidence="3">MEBiC11861</strain>
    </source>
</reference>
<dbReference type="Gene3D" id="2.60.200.20">
    <property type="match status" value="1"/>
</dbReference>
<proteinExistence type="predicted"/>
<dbReference type="CDD" id="cd08168">
    <property type="entry name" value="Cytochrom_C3"/>
    <property type="match status" value="2"/>
</dbReference>
<accession>A0A9J7ALW3</accession>
<dbReference type="SUPFAM" id="SSF49879">
    <property type="entry name" value="SMAD/FHA domain"/>
    <property type="match status" value="1"/>
</dbReference>
<keyword evidence="2" id="KW-0472">Membrane</keyword>
<evidence type="ECO:0000256" key="2">
    <source>
        <dbReference type="SAM" id="Phobius"/>
    </source>
</evidence>
<dbReference type="InterPro" id="IPR008984">
    <property type="entry name" value="SMAD_FHA_dom_sf"/>
</dbReference>
<evidence type="ECO:0000313" key="3">
    <source>
        <dbReference type="EMBL" id="UUX48635.1"/>
    </source>
</evidence>
<dbReference type="Gene3D" id="3.90.10.10">
    <property type="entry name" value="Cytochrome C3"/>
    <property type="match status" value="3"/>
</dbReference>
<evidence type="ECO:0000256" key="1">
    <source>
        <dbReference type="ARBA" id="ARBA00022729"/>
    </source>
</evidence>
<dbReference type="AlphaFoldDB" id="A0A9J7ALW3"/>
<protein>
    <recommendedName>
        <fullName evidence="5">Doubled CXXCH motif domain-containing protein</fullName>
    </recommendedName>
</protein>
<keyword evidence="1" id="KW-0732">Signal</keyword>
<keyword evidence="4" id="KW-1185">Reference proteome</keyword>
<dbReference type="PANTHER" id="PTHR35038">
    <property type="entry name" value="DISSIMILATORY SULFITE REDUCTASE SIRA"/>
    <property type="match status" value="1"/>
</dbReference>
<keyword evidence="2" id="KW-0812">Transmembrane</keyword>
<evidence type="ECO:0000313" key="4">
    <source>
        <dbReference type="Proteomes" id="UP001060336"/>
    </source>
</evidence>
<dbReference type="GO" id="GO:0016491">
    <property type="term" value="F:oxidoreductase activity"/>
    <property type="evidence" value="ECO:0007669"/>
    <property type="project" value="TreeGrafter"/>
</dbReference>
<keyword evidence="2" id="KW-1133">Transmembrane helix</keyword>
<feature type="transmembrane region" description="Helical" evidence="2">
    <location>
        <begin position="140"/>
        <end position="162"/>
    </location>
</feature>
<dbReference type="EMBL" id="CP102480">
    <property type="protein sequence ID" value="UUX48635.1"/>
    <property type="molecule type" value="Genomic_DNA"/>
</dbReference>